<name>A0A0A8E7M7_9GAMM</name>
<dbReference type="KEGG" id="fgu:SD28_06425"/>
<dbReference type="Proteomes" id="UP000031104">
    <property type="component" value="Chromosome"/>
</dbReference>
<reference evidence="1 2" key="1">
    <citation type="submission" date="2014-12" db="EMBL/GenBank/DDBJ databases">
        <title>Complete genome sequence of Francisella guanzhouensis strain 08HL01032 isolated from air-conditioning system in China.</title>
        <authorList>
            <person name="Svensson D."/>
            <person name="Ohrman C."/>
            <person name="Backman S."/>
            <person name="Karlsson E."/>
            <person name="Nilsson E."/>
            <person name="Bystrom M."/>
            <person name="Larkeryd A."/>
            <person name="Stenberg P."/>
            <person name="Scholtz H.C."/>
            <person name="Forsman M."/>
            <person name="Sjodin A."/>
        </authorList>
    </citation>
    <scope>NUCLEOTIDE SEQUENCE [LARGE SCALE GENOMIC DNA]</scope>
    <source>
        <strain evidence="1 2">08HL01032</strain>
    </source>
</reference>
<keyword evidence="2" id="KW-1185">Reference proteome</keyword>
<dbReference type="HOGENOM" id="CLU_2219275_0_0_6"/>
<gene>
    <name evidence="1" type="ORF">SD28_06425</name>
</gene>
<evidence type="ECO:0000313" key="2">
    <source>
        <dbReference type="Proteomes" id="UP000031104"/>
    </source>
</evidence>
<evidence type="ECO:0000313" key="1">
    <source>
        <dbReference type="EMBL" id="AJC49572.1"/>
    </source>
</evidence>
<sequence length="108" mass="11919">MRAVNEIYSIYGATTIDEPQLTPYIQAARKDFLSDSTSEWSSTTGVLLNLGNAQIVTAKPLNNPPFNEFGPYVTIAPFTNNDITINGVKWRCTAFGFDSALLPLWCNV</sequence>
<protein>
    <submittedName>
        <fullName evidence="1">Pilus assembly protein</fullName>
    </submittedName>
</protein>
<accession>A0A0A8E7M7</accession>
<dbReference type="OrthoDB" id="5605692at2"/>
<dbReference type="AlphaFoldDB" id="A0A0A8E7M7"/>
<organism evidence="1 2">
    <name type="scientific">Allofrancisella guangzhouensis</name>
    <dbReference type="NCBI Taxonomy" id="594679"/>
    <lineage>
        <taxon>Bacteria</taxon>
        <taxon>Pseudomonadati</taxon>
        <taxon>Pseudomonadota</taxon>
        <taxon>Gammaproteobacteria</taxon>
        <taxon>Thiotrichales</taxon>
        <taxon>Francisellaceae</taxon>
        <taxon>Allofrancisella</taxon>
    </lineage>
</organism>
<dbReference type="EMBL" id="CP010427">
    <property type="protein sequence ID" value="AJC49572.1"/>
    <property type="molecule type" value="Genomic_DNA"/>
</dbReference>
<proteinExistence type="predicted"/>